<dbReference type="CDD" id="cd15482">
    <property type="entry name" value="Sialidase_non-viral"/>
    <property type="match status" value="1"/>
</dbReference>
<dbReference type="InterPro" id="IPR015943">
    <property type="entry name" value="WD40/YVTN_repeat-like_dom_sf"/>
</dbReference>
<dbReference type="Gene3D" id="2.130.10.10">
    <property type="entry name" value="YVTN repeat-like/Quinoprotein amine dehydrogenase"/>
    <property type="match status" value="4"/>
</dbReference>
<dbReference type="InterPro" id="IPR036278">
    <property type="entry name" value="Sialidase_sf"/>
</dbReference>
<feature type="domain" description="Sortilin N-terminal" evidence="3">
    <location>
        <begin position="137"/>
        <end position="266"/>
    </location>
</feature>
<keyword evidence="1" id="KW-0677">Repeat</keyword>
<evidence type="ECO:0000256" key="1">
    <source>
        <dbReference type="ARBA" id="ARBA00022737"/>
    </source>
</evidence>
<dbReference type="InterPro" id="IPR050310">
    <property type="entry name" value="VPS10-sortilin"/>
</dbReference>
<organism evidence="4 5">
    <name type="scientific">Rasiella rasia</name>
    <dbReference type="NCBI Taxonomy" id="2744027"/>
    <lineage>
        <taxon>Bacteria</taxon>
        <taxon>Pseudomonadati</taxon>
        <taxon>Bacteroidota</taxon>
        <taxon>Flavobacteriia</taxon>
        <taxon>Flavobacteriales</taxon>
        <taxon>Flavobacteriaceae</taxon>
        <taxon>Rasiella</taxon>
    </lineage>
</organism>
<feature type="chain" id="PRO_5026248917" evidence="2">
    <location>
        <begin position="20"/>
        <end position="949"/>
    </location>
</feature>
<protein>
    <submittedName>
        <fullName evidence="4">Glycosyl hydrolase</fullName>
    </submittedName>
</protein>
<proteinExistence type="predicted"/>
<evidence type="ECO:0000256" key="2">
    <source>
        <dbReference type="SAM" id="SignalP"/>
    </source>
</evidence>
<keyword evidence="2" id="KW-0732">Signal</keyword>
<evidence type="ECO:0000313" key="4">
    <source>
        <dbReference type="EMBL" id="QIE59604.1"/>
    </source>
</evidence>
<dbReference type="PANTHER" id="PTHR12106">
    <property type="entry name" value="SORTILIN RELATED"/>
    <property type="match status" value="1"/>
</dbReference>
<dbReference type="Pfam" id="PF15902">
    <property type="entry name" value="Sortilin-Vps10"/>
    <property type="match status" value="1"/>
</dbReference>
<dbReference type="GO" id="GO:0016787">
    <property type="term" value="F:hydrolase activity"/>
    <property type="evidence" value="ECO:0007669"/>
    <property type="project" value="UniProtKB-KW"/>
</dbReference>
<dbReference type="PANTHER" id="PTHR12106:SF27">
    <property type="entry name" value="SORTILIN-RELATED RECEPTOR"/>
    <property type="match status" value="1"/>
</dbReference>
<dbReference type="SUPFAM" id="SSF50939">
    <property type="entry name" value="Sialidases"/>
    <property type="match status" value="2"/>
</dbReference>
<keyword evidence="4" id="KW-0378">Hydrolase</keyword>
<keyword evidence="5" id="KW-1185">Reference proteome</keyword>
<dbReference type="AlphaFoldDB" id="A0A6G6GM55"/>
<evidence type="ECO:0000259" key="3">
    <source>
        <dbReference type="Pfam" id="PF15902"/>
    </source>
</evidence>
<dbReference type="InterPro" id="IPR031778">
    <property type="entry name" value="Sortilin_N"/>
</dbReference>
<evidence type="ECO:0000313" key="5">
    <source>
        <dbReference type="Proteomes" id="UP000505306"/>
    </source>
</evidence>
<accession>A0A6G6GM55</accession>
<reference evidence="4 5" key="1">
    <citation type="submission" date="2020-02" db="EMBL/GenBank/DDBJ databases">
        <title>Complete genome sequence of Flavobacteriaceae bacterium.</title>
        <authorList>
            <person name="Kim S.-J."/>
            <person name="Kim Y.-S."/>
            <person name="Kim K.-H."/>
        </authorList>
    </citation>
    <scope>NUCLEOTIDE SEQUENCE [LARGE SCALE GENOMIC DNA]</scope>
    <source>
        <strain evidence="4 5">RR4-40</strain>
    </source>
</reference>
<dbReference type="RefSeq" id="WP_164679617.1">
    <property type="nucleotide sequence ID" value="NZ_CP049057.1"/>
</dbReference>
<dbReference type="Proteomes" id="UP000505306">
    <property type="component" value="Chromosome"/>
</dbReference>
<dbReference type="KEGG" id="mgel:G5B37_08520"/>
<feature type="signal peptide" evidence="2">
    <location>
        <begin position="1"/>
        <end position="19"/>
    </location>
</feature>
<sequence length="949" mass="104948">MKKSFLFVISFFVAALVSAQQPASTATEVSNGINQKTNLTENSIVKNLPFKNIGPTIMSGRVVDLAVNPNNPTEFYVGYASGGVWHTKNNGTTFEPILDSSPTQNVGSLAVDWKTGAIWVGTGEVNASRSSYAGIGILQSTDNGKTWTNKGLKDSHHISKIIINPNNPNEVVVAAVGHLYSKNDERGVYKTTNGGDTWQRTLFVNDQSGIIEMDAAFNNFNLMYASSWDKDRKAWNFRGSGEGSAIYKSTDGGSSWSKVSNPNSGFPTGDGVGRIGLAVYDANTVYAIHDNQARRKDEGGQKEGDGLSKDQFKTMTTSQFLALDDKKLNAYLRNNGFQEKYRADNVKNMVRGGTVKPVDLAKYLEDANSMLFDTPVIGAEVYKSTDGGKSWKKTHDDYLDGIYYSYGYYFGKIHVDPSDKDGIYIYGVPILKSKDGGKTFKSISAPNVHADHHALWINPKMPGHLINGNDGGVNISYDDGANWIKNNQPAVGQFYAINVDNEEPYNVYGGLQDNGVWVGAHTSEENPGWMQNGKYPYEFIMGGDGMQIQIDNRDSDIVYTGFQFGNYFRLNRKTNKNDYIQPKHELGENPYRFNWQTPILLSSHNQDILYLGGNKLMRSMNQGTDWQAISKDLTNGGKKGNVAYGTLTTIAESPFEFGLLYTGSDDGLVYVSKNGGADWQNISSSFPKDLWVSRVIASEHKKERVFVTLNGYRWDDFKPYVYMSENYGATWKNIASNLPTAPINVLREDSENENVLYLGTDNGAYVSFDRGSSWNVFAEGLPNVAVHDLVIQKREKDLVVGTHGRSIYVADIELLQIMNAENMNSLVMANVSSIRASRRWGSSGFNAFGDFLNQPSVPLQIYAPVGGTSEISVVTEDGTVLNSWKAELDKGVNIVPYNVSLSEKGQKAMVKKDISIQKAEDGNYYLPKGMYEIKVSMNGKIAKQTFEVE</sequence>
<dbReference type="EMBL" id="CP049057">
    <property type="protein sequence ID" value="QIE59604.1"/>
    <property type="molecule type" value="Genomic_DNA"/>
</dbReference>
<name>A0A6G6GM55_9FLAO</name>
<gene>
    <name evidence="4" type="ORF">G5B37_08520</name>
</gene>